<organism evidence="2 3">
    <name type="scientific">Geobacter benzoatilyticus</name>
    <dbReference type="NCBI Taxonomy" id="2815309"/>
    <lineage>
        <taxon>Bacteria</taxon>
        <taxon>Pseudomonadati</taxon>
        <taxon>Thermodesulfobacteriota</taxon>
        <taxon>Desulfuromonadia</taxon>
        <taxon>Geobacterales</taxon>
        <taxon>Geobacteraceae</taxon>
        <taxon>Geobacter</taxon>
    </lineage>
</organism>
<reference evidence="2 3" key="1">
    <citation type="submission" date="2021-03" db="EMBL/GenBank/DDBJ databases">
        <title>Geobacter metallireducens gen. nov. sp. nov., a microorganism capable of coupling the complete oxidation of organic compounds to the reduction of iron and other metals.</title>
        <authorList>
            <person name="Li Y."/>
        </authorList>
    </citation>
    <scope>NUCLEOTIDE SEQUENCE [LARGE SCALE GENOMIC DNA]</scope>
    <source>
        <strain evidence="2 3">Jerry-YX</strain>
    </source>
</reference>
<feature type="signal peptide" evidence="1">
    <location>
        <begin position="1"/>
        <end position="23"/>
    </location>
</feature>
<keyword evidence="1" id="KW-0732">Signal</keyword>
<evidence type="ECO:0000256" key="1">
    <source>
        <dbReference type="SAM" id="SignalP"/>
    </source>
</evidence>
<accession>A0ABX7Q2C1</accession>
<dbReference type="RefSeq" id="WP_207163038.1">
    <property type="nucleotide sequence ID" value="NZ_CP071382.1"/>
</dbReference>
<gene>
    <name evidence="2" type="ORF">JZM60_13990</name>
</gene>
<name>A0ABX7Q2C1_9BACT</name>
<dbReference type="EMBL" id="CP071382">
    <property type="protein sequence ID" value="QSV45233.1"/>
    <property type="molecule type" value="Genomic_DNA"/>
</dbReference>
<keyword evidence="3" id="KW-1185">Reference proteome</keyword>
<evidence type="ECO:0000313" key="3">
    <source>
        <dbReference type="Proteomes" id="UP000663651"/>
    </source>
</evidence>
<dbReference type="Proteomes" id="UP000663651">
    <property type="component" value="Chromosome"/>
</dbReference>
<sequence>MKTAPLSLLFAAWLMVIPSLAVAQSPPLVEEEIGIVRLKNGAACLDKPVRRALDALVPRMSALQPGRIVKIEAGAAWGSGREERIRNSFLLALEAHRYLRARLRSGQNLFIAVASGLEPGENAFIRVVTFPDSFAAVHVSQKGERQ</sequence>
<proteinExistence type="predicted"/>
<evidence type="ECO:0000313" key="2">
    <source>
        <dbReference type="EMBL" id="QSV45233.1"/>
    </source>
</evidence>
<protein>
    <submittedName>
        <fullName evidence="2">Uncharacterized protein</fullName>
    </submittedName>
</protein>
<feature type="chain" id="PRO_5046995436" evidence="1">
    <location>
        <begin position="24"/>
        <end position="146"/>
    </location>
</feature>